<proteinExistence type="inferred from homology"/>
<dbReference type="eggNOG" id="KOG3270">
    <property type="taxonomic scope" value="Eukaryota"/>
</dbReference>
<dbReference type="InterPro" id="IPR037202">
    <property type="entry name" value="ESCRT_assembly_dom"/>
</dbReference>
<dbReference type="GO" id="GO:0006623">
    <property type="term" value="P:protein targeting to vacuole"/>
    <property type="evidence" value="ECO:0007669"/>
    <property type="project" value="TreeGrafter"/>
</dbReference>
<evidence type="ECO:0000256" key="8">
    <source>
        <dbReference type="SAM" id="Coils"/>
    </source>
</evidence>
<evidence type="ECO:0000256" key="4">
    <source>
        <dbReference type="ARBA" id="ARBA00022753"/>
    </source>
</evidence>
<dbReference type="InterPro" id="IPR009851">
    <property type="entry name" value="Mod_r"/>
</dbReference>
<dbReference type="AlphaFoldDB" id="A0A067QPU8"/>
<keyword evidence="4" id="KW-0967">Endosome</keyword>
<dbReference type="Proteomes" id="UP000027135">
    <property type="component" value="Unassembled WGS sequence"/>
</dbReference>
<dbReference type="STRING" id="136037.A0A067QPU8"/>
<accession>A0A067QPU8</accession>
<dbReference type="InParanoid" id="A0A067QPU8"/>
<dbReference type="InterPro" id="IPR029012">
    <property type="entry name" value="Helix_hairpin_bin_sf"/>
</dbReference>
<evidence type="ECO:0000256" key="2">
    <source>
        <dbReference type="ARBA" id="ARBA00007617"/>
    </source>
</evidence>
<evidence type="ECO:0000256" key="3">
    <source>
        <dbReference type="ARBA" id="ARBA00022448"/>
    </source>
</evidence>
<dbReference type="GO" id="GO:0043162">
    <property type="term" value="P:ubiquitin-dependent protein catabolic process via the multivesicular body sorting pathway"/>
    <property type="evidence" value="ECO:0007669"/>
    <property type="project" value="TreeGrafter"/>
</dbReference>
<dbReference type="Gene3D" id="1.10.287.660">
    <property type="entry name" value="Helix hairpin bin"/>
    <property type="match status" value="1"/>
</dbReference>
<keyword evidence="5 7" id="KW-0653">Protein transport</keyword>
<feature type="coiled-coil region" evidence="8">
    <location>
        <begin position="192"/>
        <end position="254"/>
    </location>
</feature>
<name>A0A067QPU8_ZOONE</name>
<feature type="domain" description="VPS37 C-terminal" evidence="10">
    <location>
        <begin position="238"/>
        <end position="325"/>
    </location>
</feature>
<dbReference type="CDD" id="cd11685">
    <property type="entry name" value="UEV_TSG101-like"/>
    <property type="match status" value="1"/>
</dbReference>
<dbReference type="PROSITE" id="PS51314">
    <property type="entry name" value="VPS37_C"/>
    <property type="match status" value="1"/>
</dbReference>
<gene>
    <name evidence="11" type="ORF">L798_15278</name>
</gene>
<evidence type="ECO:0000259" key="10">
    <source>
        <dbReference type="PROSITE" id="PS51314"/>
    </source>
</evidence>
<dbReference type="OMA" id="HPWCNEH"/>
<evidence type="ECO:0000256" key="1">
    <source>
        <dbReference type="ARBA" id="ARBA00004633"/>
    </source>
</evidence>
<dbReference type="PANTHER" id="PTHR13678:SF25">
    <property type="entry name" value="EG:115C2.5 PROTEIN"/>
    <property type="match status" value="1"/>
</dbReference>
<evidence type="ECO:0000313" key="12">
    <source>
        <dbReference type="Proteomes" id="UP000027135"/>
    </source>
</evidence>
<evidence type="ECO:0000256" key="5">
    <source>
        <dbReference type="ARBA" id="ARBA00022927"/>
    </source>
</evidence>
<feature type="region of interest" description="Disordered" evidence="9">
    <location>
        <begin position="114"/>
        <end position="140"/>
    </location>
</feature>
<keyword evidence="12" id="KW-1185">Reference proteome</keyword>
<keyword evidence="8" id="KW-0175">Coiled coil</keyword>
<evidence type="ECO:0000313" key="11">
    <source>
        <dbReference type="EMBL" id="KDR10569.1"/>
    </source>
</evidence>
<dbReference type="GO" id="GO:0000813">
    <property type="term" value="C:ESCRT I complex"/>
    <property type="evidence" value="ECO:0007669"/>
    <property type="project" value="TreeGrafter"/>
</dbReference>
<comment type="subcellular location">
    <subcellularLocation>
        <location evidence="1">Late endosome membrane</location>
        <topology evidence="1">Peripheral membrane protein</topology>
    </subcellularLocation>
</comment>
<protein>
    <submittedName>
        <fullName evidence="11">Vacuolar protein sorting-associated protein 37A</fullName>
    </submittedName>
</protein>
<dbReference type="PANTHER" id="PTHR13678">
    <property type="entry name" value="VACUOLAR PROTEIN SORTING-ASSOCIATED PROTEIN 37"/>
    <property type="match status" value="1"/>
</dbReference>
<evidence type="ECO:0000256" key="7">
    <source>
        <dbReference type="PROSITE-ProRule" id="PRU00646"/>
    </source>
</evidence>
<evidence type="ECO:0000256" key="6">
    <source>
        <dbReference type="ARBA" id="ARBA00025010"/>
    </source>
</evidence>
<organism evidence="11 12">
    <name type="scientific">Zootermopsis nevadensis</name>
    <name type="common">Dampwood termite</name>
    <dbReference type="NCBI Taxonomy" id="136037"/>
    <lineage>
        <taxon>Eukaryota</taxon>
        <taxon>Metazoa</taxon>
        <taxon>Ecdysozoa</taxon>
        <taxon>Arthropoda</taxon>
        <taxon>Hexapoda</taxon>
        <taxon>Insecta</taxon>
        <taxon>Pterygota</taxon>
        <taxon>Neoptera</taxon>
        <taxon>Polyneoptera</taxon>
        <taxon>Dictyoptera</taxon>
        <taxon>Blattodea</taxon>
        <taxon>Blattoidea</taxon>
        <taxon>Termitoidae</taxon>
        <taxon>Termopsidae</taxon>
        <taxon>Zootermopsis</taxon>
    </lineage>
</organism>
<reference evidence="11 12" key="1">
    <citation type="journal article" date="2014" name="Nat. Commun.">
        <title>Molecular traces of alternative social organization in a termite genome.</title>
        <authorList>
            <person name="Terrapon N."/>
            <person name="Li C."/>
            <person name="Robertson H.M."/>
            <person name="Ji L."/>
            <person name="Meng X."/>
            <person name="Booth W."/>
            <person name="Chen Z."/>
            <person name="Childers C.P."/>
            <person name="Glastad K.M."/>
            <person name="Gokhale K."/>
            <person name="Gowin J."/>
            <person name="Gronenberg W."/>
            <person name="Hermansen R.A."/>
            <person name="Hu H."/>
            <person name="Hunt B.G."/>
            <person name="Huylmans A.K."/>
            <person name="Khalil S.M."/>
            <person name="Mitchell R.D."/>
            <person name="Munoz-Torres M.C."/>
            <person name="Mustard J.A."/>
            <person name="Pan H."/>
            <person name="Reese J.T."/>
            <person name="Scharf M.E."/>
            <person name="Sun F."/>
            <person name="Vogel H."/>
            <person name="Xiao J."/>
            <person name="Yang W."/>
            <person name="Yang Z."/>
            <person name="Yang Z."/>
            <person name="Zhou J."/>
            <person name="Zhu J."/>
            <person name="Brent C.S."/>
            <person name="Elsik C.G."/>
            <person name="Goodisman M.A."/>
            <person name="Liberles D.A."/>
            <person name="Roe R.M."/>
            <person name="Vargo E.L."/>
            <person name="Vilcinskas A."/>
            <person name="Wang J."/>
            <person name="Bornberg-Bauer E."/>
            <person name="Korb J."/>
            <person name="Zhang G."/>
            <person name="Liebig J."/>
        </authorList>
    </citation>
    <scope>NUCLEOTIDE SEQUENCE [LARGE SCALE GENOMIC DNA]</scope>
    <source>
        <tissue evidence="11">Whole organism</tissue>
    </source>
</reference>
<dbReference type="GO" id="GO:0031902">
    <property type="term" value="C:late endosome membrane"/>
    <property type="evidence" value="ECO:0007669"/>
    <property type="project" value="UniProtKB-SubCell"/>
</dbReference>
<dbReference type="Pfam" id="PF07200">
    <property type="entry name" value="Mod_r"/>
    <property type="match status" value="1"/>
</dbReference>
<dbReference type="GO" id="GO:0006612">
    <property type="term" value="P:protein targeting to membrane"/>
    <property type="evidence" value="ECO:0007669"/>
    <property type="project" value="TreeGrafter"/>
</dbReference>
<comment type="function">
    <text evidence="6">Component of the ESCRT-I complex, a regulator of vesicular trafficking process. Required for the sorting of endocytic ubiquitinated cargos into multivesicular bodies. May be involved in cell growth and differentiation.</text>
</comment>
<keyword evidence="3 7" id="KW-0813">Transport</keyword>
<dbReference type="SUPFAM" id="SSF140111">
    <property type="entry name" value="Endosomal sorting complex assembly domain"/>
    <property type="match status" value="1"/>
</dbReference>
<dbReference type="FunCoup" id="A0A067QPU8">
    <property type="interactions" value="106"/>
</dbReference>
<comment type="similarity">
    <text evidence="2">Belongs to the VPS37 family.</text>
</comment>
<evidence type="ECO:0000256" key="9">
    <source>
        <dbReference type="SAM" id="MobiDB-lite"/>
    </source>
</evidence>
<dbReference type="EMBL" id="KK853153">
    <property type="protein sequence ID" value="KDR10569.1"/>
    <property type="molecule type" value="Genomic_DNA"/>
</dbReference>
<sequence length="325" mass="36837">MLSRIFRETENAAVNRKRQIDTLKIFNDHVTEIQEDVEYRVEFSAGGHGMTIQVSLPPEFPLEKPVLKVSPQIDHPWVNEQCKVVSAPGLLNFTVHSDLGRVVQAIIREFERRPPPLVGDAGGGTSTTHHTGQESCTSGRTSPPYMMLAFAQQQQQRVLSFPELLDLSAAELEHLSQSEDRLDEFIDKLPPVLKLNNAVEDMISKNEELAKENLTKEPQLEKLRYGVQDKLEALAILKDSYESLSQEYQRLSDKYAPSSIKESLRLAALHSDEESEQIAEQFLSGKISVEQFVSMYLQKRTLSQTRKTKEEKLGSQLKELERAGY</sequence>